<comment type="caution">
    <text evidence="2">The sequence shown here is derived from an EMBL/GenBank/DDBJ whole genome shotgun (WGS) entry which is preliminary data.</text>
</comment>
<protein>
    <submittedName>
        <fullName evidence="2">DUF1127 domain-containing protein</fullName>
    </submittedName>
</protein>
<dbReference type="Proteomes" id="UP001518989">
    <property type="component" value="Unassembled WGS sequence"/>
</dbReference>
<keyword evidence="3" id="KW-1185">Reference proteome</keyword>
<evidence type="ECO:0000313" key="3">
    <source>
        <dbReference type="Proteomes" id="UP001518989"/>
    </source>
</evidence>
<name>A0ABS3KV28_9PROT</name>
<sequence>MDARITFPTAHSAAIEAIRQDAMHERDAKIGRWFRNLFTAIVEYPSRRRVMDELSMLSDRELADIGLNRADIRHVFTMSETRPSATVHTLPVAPKAAAATTVEVGVRTHRIAA</sequence>
<dbReference type="EMBL" id="JACTNG010000010">
    <property type="protein sequence ID" value="MBO1080795.1"/>
    <property type="molecule type" value="Genomic_DNA"/>
</dbReference>
<dbReference type="Pfam" id="PF06568">
    <property type="entry name" value="YjiS-like"/>
    <property type="match status" value="1"/>
</dbReference>
<evidence type="ECO:0000259" key="1">
    <source>
        <dbReference type="Pfam" id="PF06568"/>
    </source>
</evidence>
<reference evidence="2 3" key="1">
    <citation type="submission" date="2020-09" db="EMBL/GenBank/DDBJ databases">
        <title>Roseomonas.</title>
        <authorList>
            <person name="Zhu W."/>
        </authorList>
    </citation>
    <scope>NUCLEOTIDE SEQUENCE [LARGE SCALE GENOMIC DNA]</scope>
    <source>
        <strain evidence="2 3">573</strain>
    </source>
</reference>
<accession>A0ABS3KV28</accession>
<gene>
    <name evidence="2" type="ORF">IAI61_17260</name>
</gene>
<proteinExistence type="predicted"/>
<organism evidence="2 3">
    <name type="scientific">Roseomonas haemaphysalidis</name>
    <dbReference type="NCBI Taxonomy" id="2768162"/>
    <lineage>
        <taxon>Bacteria</taxon>
        <taxon>Pseudomonadati</taxon>
        <taxon>Pseudomonadota</taxon>
        <taxon>Alphaproteobacteria</taxon>
        <taxon>Acetobacterales</taxon>
        <taxon>Roseomonadaceae</taxon>
        <taxon>Roseomonas</taxon>
    </lineage>
</organism>
<feature type="domain" description="YjiS-like" evidence="1">
    <location>
        <begin position="46"/>
        <end position="73"/>
    </location>
</feature>
<dbReference type="RefSeq" id="WP_207418971.1">
    <property type="nucleotide sequence ID" value="NZ_CP061177.1"/>
</dbReference>
<evidence type="ECO:0000313" key="2">
    <source>
        <dbReference type="EMBL" id="MBO1080795.1"/>
    </source>
</evidence>
<dbReference type="InterPro" id="IPR009506">
    <property type="entry name" value="YjiS-like"/>
</dbReference>